<dbReference type="Gene3D" id="3.40.190.10">
    <property type="entry name" value="Periplasmic binding protein-like II"/>
    <property type="match status" value="2"/>
</dbReference>
<dbReference type="PANTHER" id="PTHR37690">
    <property type="entry name" value="CHORISMATE DEHYDRATASE"/>
    <property type="match status" value="1"/>
</dbReference>
<evidence type="ECO:0000256" key="2">
    <source>
        <dbReference type="ARBA" id="ARBA00022428"/>
    </source>
</evidence>
<keyword evidence="2 4" id="KW-0474">Menaquinone biosynthesis</keyword>
<evidence type="ECO:0000313" key="5">
    <source>
        <dbReference type="EMBL" id="QSV44684.1"/>
    </source>
</evidence>
<organism evidence="5 6">
    <name type="scientific">Geobacter benzoatilyticus</name>
    <dbReference type="NCBI Taxonomy" id="2815309"/>
    <lineage>
        <taxon>Bacteria</taxon>
        <taxon>Pseudomonadati</taxon>
        <taxon>Thermodesulfobacteriota</taxon>
        <taxon>Desulfuromonadia</taxon>
        <taxon>Geobacterales</taxon>
        <taxon>Geobacteraceae</taxon>
        <taxon>Geobacter</taxon>
    </lineage>
</organism>
<evidence type="ECO:0000256" key="3">
    <source>
        <dbReference type="ARBA" id="ARBA00023239"/>
    </source>
</evidence>
<keyword evidence="3 4" id="KW-0456">Lyase</keyword>
<proteinExistence type="inferred from homology"/>
<accession>A0ABX7PZX0</accession>
<dbReference type="Proteomes" id="UP000663651">
    <property type="component" value="Chromosome"/>
</dbReference>
<evidence type="ECO:0000313" key="6">
    <source>
        <dbReference type="Proteomes" id="UP000663651"/>
    </source>
</evidence>
<dbReference type="CDD" id="cd13634">
    <property type="entry name" value="PBP2_Sco4506"/>
    <property type="match status" value="1"/>
</dbReference>
<comment type="function">
    <text evidence="4">Catalyzes the dehydration of chorismate into 3-[(1-carboxyvinyl)oxy]benzoate, a step in the biosynthesis of menaquinone (MK, vitamin K2).</text>
</comment>
<dbReference type="EMBL" id="CP071382">
    <property type="protein sequence ID" value="QSV44684.1"/>
    <property type="molecule type" value="Genomic_DNA"/>
</dbReference>
<dbReference type="RefSeq" id="WP_207162498.1">
    <property type="nucleotide sequence ID" value="NZ_CP071382.1"/>
</dbReference>
<dbReference type="HAMAP" id="MF_00995">
    <property type="entry name" value="MqnA"/>
    <property type="match status" value="1"/>
</dbReference>
<comment type="catalytic activity">
    <reaction evidence="4">
        <text>chorismate = 3-[(1-carboxyvinyl)-oxy]benzoate + H2O</text>
        <dbReference type="Rhea" id="RHEA:40051"/>
        <dbReference type="ChEBI" id="CHEBI:15377"/>
        <dbReference type="ChEBI" id="CHEBI:29748"/>
        <dbReference type="ChEBI" id="CHEBI:76981"/>
        <dbReference type="EC" id="4.2.1.151"/>
    </reaction>
</comment>
<dbReference type="PANTHER" id="PTHR37690:SF1">
    <property type="entry name" value="CHORISMATE DEHYDRATASE"/>
    <property type="match status" value="1"/>
</dbReference>
<keyword evidence="6" id="KW-1185">Reference proteome</keyword>
<gene>
    <name evidence="4" type="primary">mqnA</name>
    <name evidence="5" type="ORF">JZM60_10940</name>
</gene>
<evidence type="ECO:0000256" key="1">
    <source>
        <dbReference type="ARBA" id="ARBA00004863"/>
    </source>
</evidence>
<dbReference type="EC" id="4.2.1.151" evidence="4"/>
<name>A0ABX7PZX0_9BACT</name>
<comment type="pathway">
    <text evidence="1 4">Quinol/quinone metabolism; menaquinone biosynthesis.</text>
</comment>
<dbReference type="InterPro" id="IPR003773">
    <property type="entry name" value="Menaquinone_biosynth"/>
</dbReference>
<sequence>MSLTIGHIDYLNCTPIFTALQNSMDCSGYHFVRGVPSCLNRKLAEGEIDVCPSSSIEYGKYPDRYLILPELCISSIGPVKSVLLFSTVPLERLDGAVIGMTTESDTSVNLLRIILATFQGYTNRFERTGLPLAEALNSYPAVLLIGDQALRGALGRGDFHVYDLGELWYRATGLPFVFALWFVRRDTVAAKPAEVARLASDFVRAKKLAYDSYPTIASMVPERAWIDPDALVDYWKIISYDLTAAHLEGLKLFYSHAAALGVLPAVPEVRLYQGGRGV</sequence>
<evidence type="ECO:0000256" key="4">
    <source>
        <dbReference type="HAMAP-Rule" id="MF_00995"/>
    </source>
</evidence>
<dbReference type="Pfam" id="PF02621">
    <property type="entry name" value="VitK2_biosynth"/>
    <property type="match status" value="1"/>
</dbReference>
<protein>
    <recommendedName>
        <fullName evidence="4">Chorismate dehydratase</fullName>
        <ecNumber evidence="4">4.2.1.151</ecNumber>
    </recommendedName>
    <alternativeName>
        <fullName evidence="4">Menaquinone biosynthetic enzyme MqnA</fullName>
    </alternativeName>
</protein>
<dbReference type="SUPFAM" id="SSF53850">
    <property type="entry name" value="Periplasmic binding protein-like II"/>
    <property type="match status" value="1"/>
</dbReference>
<comment type="similarity">
    <text evidence="4">Belongs to the MqnA/MqnD family. MqnA subfamily.</text>
</comment>
<reference evidence="5 6" key="1">
    <citation type="submission" date="2021-03" db="EMBL/GenBank/DDBJ databases">
        <title>Geobacter metallireducens gen. nov. sp. nov., a microorganism capable of coupling the complete oxidation of organic compounds to the reduction of iron and other metals.</title>
        <authorList>
            <person name="Li Y."/>
        </authorList>
    </citation>
    <scope>NUCLEOTIDE SEQUENCE [LARGE SCALE GENOMIC DNA]</scope>
    <source>
        <strain evidence="5 6">Jerry-YX</strain>
    </source>
</reference>
<dbReference type="InterPro" id="IPR030868">
    <property type="entry name" value="MqnA"/>
</dbReference>